<evidence type="ECO:0000313" key="2">
    <source>
        <dbReference type="Proteomes" id="UP000623461"/>
    </source>
</evidence>
<keyword evidence="2" id="KW-1185">Reference proteome</keyword>
<reference evidence="2" key="1">
    <citation type="journal article" date="2019" name="Int. J. Syst. Evol. Microbiol.">
        <title>The Global Catalogue of Microorganisms (GCM) 10K type strain sequencing project: providing services to taxonomists for standard genome sequencing and annotation.</title>
        <authorList>
            <consortium name="The Broad Institute Genomics Platform"/>
            <consortium name="The Broad Institute Genome Sequencing Center for Infectious Disease"/>
            <person name="Wu L."/>
            <person name="Ma J."/>
        </authorList>
    </citation>
    <scope>NUCLEOTIDE SEQUENCE [LARGE SCALE GENOMIC DNA]</scope>
    <source>
        <strain evidence="2">JCM 1365</strain>
    </source>
</reference>
<proteinExistence type="predicted"/>
<sequence length="322" mass="35824">MGGSGANIAYPRGVQVLDESEWRERTTAHEARVDAATAAHLARRRDHRKHPVEDFLFTYYSFKPAQLRRWHPGAGVALAGADRSPHRDWRFYAVEDDRVHVDADAFLAARGDTVRFVRDLLVRTAGRPGRFGCFGLHEWAMVYRLDPSDVRHAGWPLRLGAAGTDAVVESHQVACSHFDAYRFFTPDAEPLNALRPTRESQPALEQPGCLHAGMDLYKWAHKLVPAVSSDLVMDCFELARDIRSLDMRAAPYDLRELGYEPVRIETPEGKAEYAAAQRGFSVRGQALRARLVEAIDAIPGLEAAASGAEAETRVDGEPSRRG</sequence>
<comment type="caution">
    <text evidence="1">The sequence shown here is derived from an EMBL/GenBank/DDBJ whole genome shotgun (WGS) entry which is preliminary data.</text>
</comment>
<accession>A0ABQ2HG19</accession>
<name>A0ABQ2HG19_9MICO</name>
<gene>
    <name evidence="1" type="ORF">GCM10009721_00010</name>
</gene>
<evidence type="ECO:0000313" key="1">
    <source>
        <dbReference type="EMBL" id="GGM79523.1"/>
    </source>
</evidence>
<protein>
    <recommendedName>
        <fullName evidence="3">3-methyladenine DNA glycosylase</fullName>
    </recommendedName>
</protein>
<dbReference type="EMBL" id="BMNZ01000001">
    <property type="protein sequence ID" value="GGM79523.1"/>
    <property type="molecule type" value="Genomic_DNA"/>
</dbReference>
<evidence type="ECO:0008006" key="3">
    <source>
        <dbReference type="Google" id="ProtNLM"/>
    </source>
</evidence>
<dbReference type="Proteomes" id="UP000623461">
    <property type="component" value="Unassembled WGS sequence"/>
</dbReference>
<organism evidence="1 2">
    <name type="scientific">Terrabacter tumescens</name>
    <dbReference type="NCBI Taxonomy" id="60443"/>
    <lineage>
        <taxon>Bacteria</taxon>
        <taxon>Bacillati</taxon>
        <taxon>Actinomycetota</taxon>
        <taxon>Actinomycetes</taxon>
        <taxon>Micrococcales</taxon>
        <taxon>Intrasporangiaceae</taxon>
        <taxon>Terrabacter</taxon>
    </lineage>
</organism>